<proteinExistence type="inferred from homology"/>
<evidence type="ECO:0000259" key="15">
    <source>
        <dbReference type="Pfam" id="PF06832"/>
    </source>
</evidence>
<dbReference type="InterPro" id="IPR036950">
    <property type="entry name" value="PBP_transglycosylase"/>
</dbReference>
<feature type="domain" description="Penicillin-binding C-terminal" evidence="15">
    <location>
        <begin position="703"/>
        <end position="782"/>
    </location>
</feature>
<dbReference type="InterPro" id="IPR011815">
    <property type="entry name" value="PBP_1c"/>
</dbReference>
<keyword evidence="5" id="KW-0645">Protease</keyword>
<evidence type="ECO:0000256" key="1">
    <source>
        <dbReference type="ARBA" id="ARBA00004752"/>
    </source>
</evidence>
<evidence type="ECO:0000256" key="7">
    <source>
        <dbReference type="ARBA" id="ARBA00022679"/>
    </source>
</evidence>
<dbReference type="GO" id="GO:0030288">
    <property type="term" value="C:outer membrane-bounded periplasmic space"/>
    <property type="evidence" value="ECO:0007669"/>
    <property type="project" value="TreeGrafter"/>
</dbReference>
<dbReference type="NCBIfam" id="TIGR02073">
    <property type="entry name" value="PBP_1c"/>
    <property type="match status" value="1"/>
</dbReference>
<dbReference type="Gene3D" id="3.40.710.10">
    <property type="entry name" value="DD-peptidase/beta-lactamase superfamily"/>
    <property type="match status" value="1"/>
</dbReference>
<dbReference type="STRING" id="915059.NH26_09400"/>
<keyword evidence="12" id="KW-1133">Transmembrane helix</keyword>
<keyword evidence="12" id="KW-0472">Membrane</keyword>
<comment type="caution">
    <text evidence="16">The sequence shown here is derived from an EMBL/GenBank/DDBJ whole genome shotgun (WGS) entry which is preliminary data.</text>
</comment>
<evidence type="ECO:0000256" key="12">
    <source>
        <dbReference type="SAM" id="Phobius"/>
    </source>
</evidence>
<keyword evidence="7" id="KW-0808">Transferase</keyword>
<evidence type="ECO:0000256" key="5">
    <source>
        <dbReference type="ARBA" id="ARBA00022670"/>
    </source>
</evidence>
<dbReference type="PANTHER" id="PTHR32282:SF15">
    <property type="entry name" value="PENICILLIN-BINDING PROTEIN 1C"/>
    <property type="match status" value="1"/>
</dbReference>
<keyword evidence="8" id="KW-0378">Hydrolase</keyword>
<dbReference type="Pfam" id="PF00905">
    <property type="entry name" value="Transpeptidase"/>
    <property type="match status" value="1"/>
</dbReference>
<dbReference type="GO" id="GO:0006508">
    <property type="term" value="P:proteolysis"/>
    <property type="evidence" value="ECO:0007669"/>
    <property type="project" value="UniProtKB-KW"/>
</dbReference>
<dbReference type="Proteomes" id="UP000179797">
    <property type="component" value="Unassembled WGS sequence"/>
</dbReference>
<comment type="similarity">
    <text evidence="3">In the N-terminal section; belongs to the glycosyltransferase 51 family.</text>
</comment>
<feature type="transmembrane region" description="Helical" evidence="12">
    <location>
        <begin position="27"/>
        <end position="49"/>
    </location>
</feature>
<dbReference type="InterPro" id="IPR001264">
    <property type="entry name" value="Glyco_trans_51"/>
</dbReference>
<sequence length="787" mass="89885">MTPNKLRDYNDYSKFKPKEINNLIRKLTISLTFLCLVQLLFWGIIHFLFPYPLKVKYGTVLLSNKNEVIGGTLNQEDKWCLYTSIDEVDPFFQQAIIQKEDRWFYYHFGINPIAIGRAFFYNLTSQKRVSGASTITMQVVRLLEPKERTYFNKLKEAFRAYQLECTYSKDEILEIYINSIPYGGNIEGIKAASVLYLQKNPDALSTAESCLLSIIPNRPTSLNIKHHNTVLKKERDKWIQRYFDEGIITEEEKISAISEPINLKRVNMPRVTPHLNRLLINKYPLEKVIHTNIDIAIQLKSSDLVNKYSKRQASIGIHNAAAIIINNKNNEVIAYIGSQDFDDNQNAGQIDGIQALRSPGSTLKPLIYALGFENGFLTPQLKILDVPKDFGTYSPLNYDEQFNGEITTTDALKQSLNIPAVAILEQLGTPLLIDQLEKMDFKSIGQQKKRLGLSLALGGCGVSLDELTRLYTTLAHEGKYIPNQYIKEGIDTLGTTVLSNESTYMIYEILRQLKRPDFPNNYQNSYHAPPIAWKTGTSYGRRDAWSVGYNEDYTVGVWCGNFNNIGVAGLTGAETATPLLFSLFQSLYQGNNINKWEFNVPDNLFERSVCATSGKVPNYFCDHTIEDWYIPLVSHSEKCTHLKTYFVNLEATMYYCHDCLPKQGGYIKKQYGNPPVELVSFNLDNNIPFNSPPEHNPKCKTLLSGKAPKIVSPIDGRKYYILDHTTQLELKAHIGPDVSYIYWYVNDQFVQKIERGQTLFHNFSYGQNKISCTDDKGRNTEIYIFVE</sequence>
<name>A0A1S1YZW9_FLAPC</name>
<keyword evidence="9" id="KW-0511">Multifunctional enzyme</keyword>
<gene>
    <name evidence="16" type="ORF">NH26_09400</name>
</gene>
<comment type="similarity">
    <text evidence="2">In the C-terminal section; belongs to the transpeptidase family.</text>
</comment>
<evidence type="ECO:0000256" key="6">
    <source>
        <dbReference type="ARBA" id="ARBA00022676"/>
    </source>
</evidence>
<keyword evidence="12" id="KW-0812">Transmembrane</keyword>
<feature type="domain" description="Glycosyl transferase family 51" evidence="14">
    <location>
        <begin position="75"/>
        <end position="239"/>
    </location>
</feature>
<dbReference type="Gene3D" id="1.10.3810.10">
    <property type="entry name" value="Biosynthetic peptidoglycan transglycosylase-like"/>
    <property type="match status" value="1"/>
</dbReference>
<dbReference type="Pfam" id="PF00912">
    <property type="entry name" value="Transgly"/>
    <property type="match status" value="1"/>
</dbReference>
<dbReference type="SUPFAM" id="SSF56601">
    <property type="entry name" value="beta-lactamase/transpeptidase-like"/>
    <property type="match status" value="1"/>
</dbReference>
<keyword evidence="4" id="KW-0121">Carboxypeptidase</keyword>
<keyword evidence="17" id="KW-1185">Reference proteome</keyword>
<organism evidence="16 17">
    <name type="scientific">Flammeovirga pacifica</name>
    <dbReference type="NCBI Taxonomy" id="915059"/>
    <lineage>
        <taxon>Bacteria</taxon>
        <taxon>Pseudomonadati</taxon>
        <taxon>Bacteroidota</taxon>
        <taxon>Cytophagia</taxon>
        <taxon>Cytophagales</taxon>
        <taxon>Flammeovirgaceae</taxon>
        <taxon>Flammeovirga</taxon>
    </lineage>
</organism>
<dbReference type="InterPro" id="IPR023346">
    <property type="entry name" value="Lysozyme-like_dom_sf"/>
</dbReference>
<evidence type="ECO:0000313" key="16">
    <source>
        <dbReference type="EMBL" id="OHX66558.1"/>
    </source>
</evidence>
<dbReference type="InterPro" id="IPR050396">
    <property type="entry name" value="Glycosyltr_51/Transpeptidase"/>
</dbReference>
<evidence type="ECO:0000313" key="17">
    <source>
        <dbReference type="Proteomes" id="UP000179797"/>
    </source>
</evidence>
<dbReference type="InterPro" id="IPR012338">
    <property type="entry name" value="Beta-lactam/transpept-like"/>
</dbReference>
<dbReference type="Pfam" id="PF06832">
    <property type="entry name" value="BiPBP_C"/>
    <property type="match status" value="1"/>
</dbReference>
<comment type="pathway">
    <text evidence="1">Cell wall biogenesis; peptidoglycan biosynthesis.</text>
</comment>
<evidence type="ECO:0000256" key="9">
    <source>
        <dbReference type="ARBA" id="ARBA00023268"/>
    </source>
</evidence>
<evidence type="ECO:0000256" key="3">
    <source>
        <dbReference type="ARBA" id="ARBA00007739"/>
    </source>
</evidence>
<dbReference type="GO" id="GO:0008955">
    <property type="term" value="F:peptidoglycan glycosyltransferase activity"/>
    <property type="evidence" value="ECO:0007669"/>
    <property type="project" value="UniProtKB-EC"/>
</dbReference>
<evidence type="ECO:0000256" key="8">
    <source>
        <dbReference type="ARBA" id="ARBA00022801"/>
    </source>
</evidence>
<evidence type="ECO:0000256" key="2">
    <source>
        <dbReference type="ARBA" id="ARBA00007090"/>
    </source>
</evidence>
<comment type="catalytic activity">
    <reaction evidence="11">
        <text>[GlcNAc-(1-&gt;4)-Mur2Ac(oyl-L-Ala-gamma-D-Glu-L-Lys-D-Ala-D-Ala)](n)-di-trans,octa-cis-undecaprenyl diphosphate + beta-D-GlcNAc-(1-&gt;4)-Mur2Ac(oyl-L-Ala-gamma-D-Glu-L-Lys-D-Ala-D-Ala)-di-trans,octa-cis-undecaprenyl diphosphate = [GlcNAc-(1-&gt;4)-Mur2Ac(oyl-L-Ala-gamma-D-Glu-L-Lys-D-Ala-D-Ala)](n+1)-di-trans,octa-cis-undecaprenyl diphosphate + di-trans,octa-cis-undecaprenyl diphosphate + H(+)</text>
        <dbReference type="Rhea" id="RHEA:23708"/>
        <dbReference type="Rhea" id="RHEA-COMP:9602"/>
        <dbReference type="Rhea" id="RHEA-COMP:9603"/>
        <dbReference type="ChEBI" id="CHEBI:15378"/>
        <dbReference type="ChEBI" id="CHEBI:58405"/>
        <dbReference type="ChEBI" id="CHEBI:60033"/>
        <dbReference type="ChEBI" id="CHEBI:78435"/>
        <dbReference type="EC" id="2.4.99.28"/>
    </reaction>
</comment>
<dbReference type="InterPro" id="IPR001460">
    <property type="entry name" value="PCN-bd_Tpept"/>
</dbReference>
<dbReference type="OrthoDB" id="9766909at2"/>
<dbReference type="EC" id="2.4.99.28" evidence="10"/>
<keyword evidence="6" id="KW-0328">Glycosyltransferase</keyword>
<dbReference type="PANTHER" id="PTHR32282">
    <property type="entry name" value="BINDING PROTEIN TRANSPEPTIDASE, PUTATIVE-RELATED"/>
    <property type="match status" value="1"/>
</dbReference>
<dbReference type="InterPro" id="IPR009647">
    <property type="entry name" value="PBP_C"/>
</dbReference>
<dbReference type="GO" id="GO:0004180">
    <property type="term" value="F:carboxypeptidase activity"/>
    <property type="evidence" value="ECO:0007669"/>
    <property type="project" value="UniProtKB-KW"/>
</dbReference>
<evidence type="ECO:0000256" key="11">
    <source>
        <dbReference type="ARBA" id="ARBA00049902"/>
    </source>
</evidence>
<dbReference type="RefSeq" id="WP_052431918.1">
    <property type="nucleotide sequence ID" value="NZ_JRYR02000001.1"/>
</dbReference>
<dbReference type="EMBL" id="JRYR02000001">
    <property type="protein sequence ID" value="OHX66558.1"/>
    <property type="molecule type" value="Genomic_DNA"/>
</dbReference>
<reference evidence="16 17" key="1">
    <citation type="journal article" date="2012" name="Int. J. Syst. Evol. Microbiol.">
        <title>Flammeovirga pacifica sp. nov., isolated from deep-sea sediment.</title>
        <authorList>
            <person name="Xu H."/>
            <person name="Fu Y."/>
            <person name="Yang N."/>
            <person name="Ding Z."/>
            <person name="Lai Q."/>
            <person name="Zeng R."/>
        </authorList>
    </citation>
    <scope>NUCLEOTIDE SEQUENCE [LARGE SCALE GENOMIC DNA]</scope>
    <source>
        <strain evidence="17">DSM 24597 / LMG 26175 / WPAGA1</strain>
    </source>
</reference>
<dbReference type="AlphaFoldDB" id="A0A1S1YZW9"/>
<evidence type="ECO:0000256" key="4">
    <source>
        <dbReference type="ARBA" id="ARBA00022645"/>
    </source>
</evidence>
<dbReference type="GO" id="GO:0009252">
    <property type="term" value="P:peptidoglycan biosynthetic process"/>
    <property type="evidence" value="ECO:0007669"/>
    <property type="project" value="InterPro"/>
</dbReference>
<dbReference type="SUPFAM" id="SSF53955">
    <property type="entry name" value="Lysozyme-like"/>
    <property type="match status" value="1"/>
</dbReference>
<dbReference type="GO" id="GO:0008658">
    <property type="term" value="F:penicillin binding"/>
    <property type="evidence" value="ECO:0007669"/>
    <property type="project" value="InterPro"/>
</dbReference>
<evidence type="ECO:0000259" key="14">
    <source>
        <dbReference type="Pfam" id="PF00912"/>
    </source>
</evidence>
<evidence type="ECO:0000259" key="13">
    <source>
        <dbReference type="Pfam" id="PF00905"/>
    </source>
</evidence>
<accession>A0A1S1YZW9</accession>
<protein>
    <recommendedName>
        <fullName evidence="10">peptidoglycan glycosyltransferase</fullName>
        <ecNumber evidence="10">2.4.99.28</ecNumber>
    </recommendedName>
</protein>
<feature type="domain" description="Penicillin-binding protein transpeptidase" evidence="13">
    <location>
        <begin position="321"/>
        <end position="550"/>
    </location>
</feature>
<evidence type="ECO:0000256" key="10">
    <source>
        <dbReference type="ARBA" id="ARBA00044770"/>
    </source>
</evidence>